<dbReference type="AlphaFoldDB" id="A0A8S1VU88"/>
<dbReference type="EMBL" id="CAJJDP010000072">
    <property type="protein sequence ID" value="CAD8179803.1"/>
    <property type="molecule type" value="Genomic_DNA"/>
</dbReference>
<dbReference type="Proteomes" id="UP000683925">
    <property type="component" value="Unassembled WGS sequence"/>
</dbReference>
<name>A0A8S1VU88_PAROT</name>
<evidence type="ECO:0000313" key="2">
    <source>
        <dbReference type="Proteomes" id="UP000683925"/>
    </source>
</evidence>
<organism evidence="1 2">
    <name type="scientific">Paramecium octaurelia</name>
    <dbReference type="NCBI Taxonomy" id="43137"/>
    <lineage>
        <taxon>Eukaryota</taxon>
        <taxon>Sar</taxon>
        <taxon>Alveolata</taxon>
        <taxon>Ciliophora</taxon>
        <taxon>Intramacronucleata</taxon>
        <taxon>Oligohymenophorea</taxon>
        <taxon>Peniculida</taxon>
        <taxon>Parameciidae</taxon>
        <taxon>Paramecium</taxon>
    </lineage>
</organism>
<reference evidence="1" key="1">
    <citation type="submission" date="2021-01" db="EMBL/GenBank/DDBJ databases">
        <authorList>
            <consortium name="Genoscope - CEA"/>
            <person name="William W."/>
        </authorList>
    </citation>
    <scope>NUCLEOTIDE SEQUENCE</scope>
</reference>
<gene>
    <name evidence="1" type="ORF">POCTA_138.1.T0730232</name>
</gene>
<keyword evidence="2" id="KW-1185">Reference proteome</keyword>
<accession>A0A8S1VU88</accession>
<proteinExistence type="predicted"/>
<comment type="caution">
    <text evidence="1">The sequence shown here is derived from an EMBL/GenBank/DDBJ whole genome shotgun (WGS) entry which is preliminary data.</text>
</comment>
<protein>
    <submittedName>
        <fullName evidence="1">Uncharacterized protein</fullName>
    </submittedName>
</protein>
<sequence length="76" mass="9198">MFFQFRFSENANFLLNINLILRLATVDIIKQYPTKKKVGMDQIAEQTIYLEKQFVYCQQIFMENKYIFLILMKATF</sequence>
<evidence type="ECO:0000313" key="1">
    <source>
        <dbReference type="EMBL" id="CAD8179803.1"/>
    </source>
</evidence>